<comment type="caution">
    <text evidence="2">The sequence shown here is derived from an EMBL/GenBank/DDBJ whole genome shotgun (WGS) entry which is preliminary data.</text>
</comment>
<accession>A0A919X7B2</accession>
<gene>
    <name evidence="2" type="ORF">J43TS3_09800</name>
</gene>
<protein>
    <recommendedName>
        <fullName evidence="4">DUF3888 domain-containing protein</fullName>
    </recommendedName>
</protein>
<proteinExistence type="predicted"/>
<reference evidence="2" key="1">
    <citation type="submission" date="2021-03" db="EMBL/GenBank/DDBJ databases">
        <title>Antimicrobial resistance genes in bacteria isolated from Japanese honey, and their potential for conferring macrolide and lincosamide resistance in the American foulbrood pathogen Paenibacillus larvae.</title>
        <authorList>
            <person name="Okamoto M."/>
            <person name="Kumagai M."/>
            <person name="Kanamori H."/>
            <person name="Takamatsu D."/>
        </authorList>
    </citation>
    <scope>NUCLEOTIDE SEQUENCE</scope>
    <source>
        <strain evidence="2">J43TS3</strain>
    </source>
</reference>
<name>A0A919X7B2_9BACI</name>
<keyword evidence="3" id="KW-1185">Reference proteome</keyword>
<evidence type="ECO:0000313" key="2">
    <source>
        <dbReference type="EMBL" id="GIO26369.1"/>
    </source>
</evidence>
<feature type="chain" id="PRO_5037318211" description="DUF3888 domain-containing protein" evidence="1">
    <location>
        <begin position="23"/>
        <end position="137"/>
    </location>
</feature>
<dbReference type="AlphaFoldDB" id="A0A919X7B2"/>
<evidence type="ECO:0008006" key="4">
    <source>
        <dbReference type="Google" id="ProtNLM"/>
    </source>
</evidence>
<evidence type="ECO:0000313" key="3">
    <source>
        <dbReference type="Proteomes" id="UP000676917"/>
    </source>
</evidence>
<organism evidence="2 3">
    <name type="scientific">Ornithinibacillus bavariensis</name>
    <dbReference type="NCBI Taxonomy" id="545502"/>
    <lineage>
        <taxon>Bacteria</taxon>
        <taxon>Bacillati</taxon>
        <taxon>Bacillota</taxon>
        <taxon>Bacilli</taxon>
        <taxon>Bacillales</taxon>
        <taxon>Bacillaceae</taxon>
        <taxon>Ornithinibacillus</taxon>
    </lineage>
</organism>
<dbReference type="RefSeq" id="WP_212919840.1">
    <property type="nucleotide sequence ID" value="NZ_BORP01000001.1"/>
</dbReference>
<evidence type="ECO:0000256" key="1">
    <source>
        <dbReference type="SAM" id="SignalP"/>
    </source>
</evidence>
<dbReference type="Proteomes" id="UP000676917">
    <property type="component" value="Unassembled WGS sequence"/>
</dbReference>
<dbReference type="EMBL" id="BORP01000001">
    <property type="protein sequence ID" value="GIO26369.1"/>
    <property type="molecule type" value="Genomic_DNA"/>
</dbReference>
<sequence>MSRVIISFAALLLFSLNNLVDATTEEIKPFAEDWYVTTEDIIWDIIFPAIDKKVIEEYGGQEDSGFGWQKQRIVKIVYNNNHSYDISIKIQVPTFENSPFAYSEDLVKVRIYPSCDSPKIACDNNFNVEVLDYKHLK</sequence>
<feature type="signal peptide" evidence="1">
    <location>
        <begin position="1"/>
        <end position="22"/>
    </location>
</feature>
<keyword evidence="1" id="KW-0732">Signal</keyword>